<gene>
    <name evidence="2" type="ORF">TM49_06355</name>
</gene>
<evidence type="ECO:0000259" key="1">
    <source>
        <dbReference type="Pfam" id="PF20066"/>
    </source>
</evidence>
<protein>
    <recommendedName>
        <fullName evidence="1">Glyoxalase-related protein domain-containing protein</fullName>
    </recommendedName>
</protein>
<dbReference type="InterPro" id="IPR045517">
    <property type="entry name" value="Glyoxalase_8"/>
</dbReference>
<feature type="domain" description="Glyoxalase-related protein" evidence="1">
    <location>
        <begin position="3"/>
        <end position="146"/>
    </location>
</feature>
<dbReference type="AlphaFoldDB" id="A0A0D5LX36"/>
<name>A0A0D5LX36_MAREN</name>
<sequence>MTTTNLPTLDLLKGQARRLRESLSATGRPVTHGKALELIAGQYGFRDWNTLCARAAAQASAARPELRLDMQVSGHYLGVPFTGRIAALGRRGGRFLRLTVVFDAPVDVSRFSSFAVKRRRISATIDLETGETVEKTSDGRPQLVVHLAA</sequence>
<accession>A0A0D5LX36</accession>
<dbReference type="HOGENOM" id="CLU_127670_0_0_5"/>
<evidence type="ECO:0000313" key="2">
    <source>
        <dbReference type="EMBL" id="AJY47983.1"/>
    </source>
</evidence>
<organism evidence="2 3">
    <name type="scientific">Martelella endophytica</name>
    <dbReference type="NCBI Taxonomy" id="1486262"/>
    <lineage>
        <taxon>Bacteria</taxon>
        <taxon>Pseudomonadati</taxon>
        <taxon>Pseudomonadota</taxon>
        <taxon>Alphaproteobacteria</taxon>
        <taxon>Hyphomicrobiales</taxon>
        <taxon>Aurantimonadaceae</taxon>
        <taxon>Martelella</taxon>
    </lineage>
</organism>
<keyword evidence="3" id="KW-1185">Reference proteome</keyword>
<dbReference type="PATRIC" id="fig|1486262.3.peg.1305"/>
<dbReference type="OrthoDB" id="7350221at2"/>
<reference evidence="2 3" key="1">
    <citation type="journal article" date="2015" name="Genome Announc.">
        <title>Complete genome sequence of Martelella endophytica YC6887, which has antifungal activity associated with a halophyte.</title>
        <authorList>
            <person name="Khan A."/>
            <person name="Khan H."/>
            <person name="Chung E.J."/>
            <person name="Hossain M.T."/>
            <person name="Chung Y.R."/>
        </authorList>
    </citation>
    <scope>NUCLEOTIDE SEQUENCE [LARGE SCALE GENOMIC DNA]</scope>
    <source>
        <strain evidence="2">YC6887</strain>
    </source>
</reference>
<dbReference type="Proteomes" id="UP000032611">
    <property type="component" value="Chromosome"/>
</dbReference>
<proteinExistence type="predicted"/>
<dbReference type="Pfam" id="PF20066">
    <property type="entry name" value="Glyoxalase_8"/>
    <property type="match status" value="1"/>
</dbReference>
<dbReference type="RefSeq" id="WP_045684865.1">
    <property type="nucleotide sequence ID" value="NZ_CP010803.1"/>
</dbReference>
<evidence type="ECO:0000313" key="3">
    <source>
        <dbReference type="Proteomes" id="UP000032611"/>
    </source>
</evidence>
<dbReference type="STRING" id="1486262.TM49_06355"/>
<dbReference type="EMBL" id="CP010803">
    <property type="protein sequence ID" value="AJY47983.1"/>
    <property type="molecule type" value="Genomic_DNA"/>
</dbReference>
<dbReference type="KEGG" id="mey:TM49_06355"/>